<evidence type="ECO:0000256" key="6">
    <source>
        <dbReference type="ARBA" id="ARBA00022906"/>
    </source>
</evidence>
<keyword evidence="5 9" id="KW-0812">Transmembrane</keyword>
<feature type="domain" description="Cation efflux protein transmembrane" evidence="10">
    <location>
        <begin position="29"/>
        <end position="221"/>
    </location>
</feature>
<dbReference type="Gene3D" id="1.20.1510.10">
    <property type="entry name" value="Cation efflux protein transmembrane domain"/>
    <property type="match status" value="1"/>
</dbReference>
<feature type="domain" description="Cation efflux protein cytoplasmic" evidence="11">
    <location>
        <begin position="226"/>
        <end position="304"/>
    </location>
</feature>
<accession>A0A450S103</accession>
<evidence type="ECO:0000256" key="3">
    <source>
        <dbReference type="ARBA" id="ARBA00022448"/>
    </source>
</evidence>
<dbReference type="Pfam" id="PF16916">
    <property type="entry name" value="ZT_dimer"/>
    <property type="match status" value="1"/>
</dbReference>
<keyword evidence="4" id="KW-0410">Iron transport</keyword>
<evidence type="ECO:0000313" key="12">
    <source>
        <dbReference type="EMBL" id="VFJ45322.1"/>
    </source>
</evidence>
<dbReference type="GO" id="GO:0016020">
    <property type="term" value="C:membrane"/>
    <property type="evidence" value="ECO:0007669"/>
    <property type="project" value="UniProtKB-SubCell"/>
</dbReference>
<comment type="subcellular location">
    <subcellularLocation>
        <location evidence="1">Membrane</location>
        <topology evidence="1">Multi-pass membrane protein</topology>
    </subcellularLocation>
</comment>
<keyword evidence="7 9" id="KW-1133">Transmembrane helix</keyword>
<dbReference type="FunFam" id="1.20.1510.10:FF:000006">
    <property type="entry name" value="Divalent cation efflux transporter"/>
    <property type="match status" value="1"/>
</dbReference>
<dbReference type="AlphaFoldDB" id="A0A450S103"/>
<keyword evidence="6" id="KW-0406">Ion transport</keyword>
<dbReference type="InterPro" id="IPR058533">
    <property type="entry name" value="Cation_efflux_TM"/>
</dbReference>
<dbReference type="InterPro" id="IPR027470">
    <property type="entry name" value="Cation_efflux_CTD"/>
</dbReference>
<dbReference type="SUPFAM" id="SSF160240">
    <property type="entry name" value="Cation efflux protein cytoplasmic domain-like"/>
    <property type="match status" value="1"/>
</dbReference>
<dbReference type="NCBIfam" id="TIGR01297">
    <property type="entry name" value="CDF"/>
    <property type="match status" value="1"/>
</dbReference>
<dbReference type="Gene3D" id="3.30.70.1350">
    <property type="entry name" value="Cation efflux protein, cytoplasmic domain"/>
    <property type="match status" value="1"/>
</dbReference>
<name>A0A450S103_9GAMM</name>
<keyword evidence="3" id="KW-0813">Transport</keyword>
<protein>
    <submittedName>
        <fullName evidence="12">Cation diffusion facilitator family transporter</fullName>
    </submittedName>
</protein>
<proteinExistence type="inferred from homology"/>
<organism evidence="12">
    <name type="scientific">Candidatus Kentrum sp. DK</name>
    <dbReference type="NCBI Taxonomy" id="2126562"/>
    <lineage>
        <taxon>Bacteria</taxon>
        <taxon>Pseudomonadati</taxon>
        <taxon>Pseudomonadota</taxon>
        <taxon>Gammaproteobacteria</taxon>
        <taxon>Candidatus Kentrum</taxon>
    </lineage>
</organism>
<reference evidence="12" key="1">
    <citation type="submission" date="2019-02" db="EMBL/GenBank/DDBJ databases">
        <authorList>
            <person name="Gruber-Vodicka R. H."/>
            <person name="Seah K. B. B."/>
        </authorList>
    </citation>
    <scope>NUCLEOTIDE SEQUENCE</scope>
    <source>
        <strain evidence="13">BECK_DK161</strain>
        <strain evidence="12">BECK_DK47</strain>
    </source>
</reference>
<dbReference type="EMBL" id="CAADEY010000092">
    <property type="protein sequence ID" value="VFJ61912.1"/>
    <property type="molecule type" value="Genomic_DNA"/>
</dbReference>
<keyword evidence="8 9" id="KW-0472">Membrane</keyword>
<dbReference type="InterPro" id="IPR050291">
    <property type="entry name" value="CDF_Transporter"/>
</dbReference>
<dbReference type="InterPro" id="IPR027469">
    <property type="entry name" value="Cation_efflux_TMD_sf"/>
</dbReference>
<evidence type="ECO:0000256" key="5">
    <source>
        <dbReference type="ARBA" id="ARBA00022692"/>
    </source>
</evidence>
<evidence type="ECO:0000256" key="9">
    <source>
        <dbReference type="SAM" id="Phobius"/>
    </source>
</evidence>
<feature type="transmembrane region" description="Helical" evidence="9">
    <location>
        <begin position="171"/>
        <end position="190"/>
    </location>
</feature>
<comment type="similarity">
    <text evidence="2">Belongs to the cation diffusion facilitator (CDF) transporter (TC 2.A.4) family. FieF subfamily.</text>
</comment>
<evidence type="ECO:0000256" key="1">
    <source>
        <dbReference type="ARBA" id="ARBA00004141"/>
    </source>
</evidence>
<evidence type="ECO:0000256" key="8">
    <source>
        <dbReference type="ARBA" id="ARBA00023136"/>
    </source>
</evidence>
<dbReference type="GO" id="GO:0008324">
    <property type="term" value="F:monoatomic cation transmembrane transporter activity"/>
    <property type="evidence" value="ECO:0007669"/>
    <property type="project" value="InterPro"/>
</dbReference>
<dbReference type="InterPro" id="IPR002524">
    <property type="entry name" value="Cation_efflux"/>
</dbReference>
<dbReference type="SUPFAM" id="SSF161111">
    <property type="entry name" value="Cation efflux protein transmembrane domain-like"/>
    <property type="match status" value="1"/>
</dbReference>
<keyword evidence="6" id="KW-0864">Zinc transport</keyword>
<feature type="transmembrane region" description="Helical" evidence="9">
    <location>
        <begin position="94"/>
        <end position="111"/>
    </location>
</feature>
<evidence type="ECO:0000256" key="2">
    <source>
        <dbReference type="ARBA" id="ARBA00010212"/>
    </source>
</evidence>
<gene>
    <name evidence="12" type="ORF">BECKDK2373B_GA0170837_101031</name>
    <name evidence="13" type="ORF">BECKDK2373C_GA0170839_109214</name>
</gene>
<keyword evidence="6" id="KW-0862">Zinc</keyword>
<dbReference type="EMBL" id="CAADEX010000010">
    <property type="protein sequence ID" value="VFJ45322.1"/>
    <property type="molecule type" value="Genomic_DNA"/>
</dbReference>
<dbReference type="PANTHER" id="PTHR43840">
    <property type="entry name" value="MITOCHONDRIAL METAL TRANSPORTER 1-RELATED"/>
    <property type="match status" value="1"/>
</dbReference>
<dbReference type="InterPro" id="IPR036837">
    <property type="entry name" value="Cation_efflux_CTD_sf"/>
</dbReference>
<keyword evidence="4" id="KW-0408">Iron</keyword>
<evidence type="ECO:0000259" key="11">
    <source>
        <dbReference type="Pfam" id="PF16916"/>
    </source>
</evidence>
<evidence type="ECO:0000259" key="10">
    <source>
        <dbReference type="Pfam" id="PF01545"/>
    </source>
</evidence>
<dbReference type="Pfam" id="PF01545">
    <property type="entry name" value="Cation_efflux"/>
    <property type="match status" value="1"/>
</dbReference>
<dbReference type="GO" id="GO:0006829">
    <property type="term" value="P:zinc ion transport"/>
    <property type="evidence" value="ECO:0007669"/>
    <property type="project" value="UniProtKB-KW"/>
</dbReference>
<feature type="transmembrane region" description="Helical" evidence="9">
    <location>
        <begin position="131"/>
        <end position="150"/>
    </location>
</feature>
<evidence type="ECO:0000313" key="13">
    <source>
        <dbReference type="EMBL" id="VFJ61912.1"/>
    </source>
</evidence>
<evidence type="ECO:0000256" key="7">
    <source>
        <dbReference type="ARBA" id="ARBA00022989"/>
    </source>
</evidence>
<evidence type="ECO:0000256" key="4">
    <source>
        <dbReference type="ARBA" id="ARBA00022496"/>
    </source>
</evidence>
<dbReference type="PANTHER" id="PTHR43840:SF15">
    <property type="entry name" value="MITOCHONDRIAL METAL TRANSPORTER 1-RELATED"/>
    <property type="match status" value="1"/>
</dbReference>
<sequence length="394" mass="43132">MTGHSHIHISHKEQPGGERYQEIRRITHIGSAVDVVLAVLKITVGWLAQSQALIADGVHSLSDLLTNFVVLFASREAHREADEEHPYGHGRIESIATVGLGAILVLVAIGIGTDAIRRLFAPDLLLHPGAWALVVAAVSVLAKEAIYHYTMRIGRRLRSRLLQANAWHSRSDAISSIIVIIGVAGSMAGLSYVDAIAAVLVAGMIAKIGIELAWGAVRELIDTGVEEKELTDIRSAILATDGVSALHMLRTRRMGGNVLVDVHITLTNSRISVSEGHQISEVVMSTLMENLEDVTDVTVHIDPEDDELAKPNTGLPLRGEFIERLHHHWSSIDAARHIRKINLHYLSGKVYVEVILPVAVAPNEQEMCALSETFWQATRKEADVGEVRLLYVCR</sequence>
<dbReference type="GO" id="GO:0006826">
    <property type="term" value="P:iron ion transport"/>
    <property type="evidence" value="ECO:0007669"/>
    <property type="project" value="UniProtKB-KW"/>
</dbReference>